<accession>X1S7B4</accession>
<sequence length="46" mass="5475">MRDAYSRAQIDLLEIRIRALEARVNELKKRLDNPPLDNYVYLEATK</sequence>
<gene>
    <name evidence="1" type="ORF">S12H4_03439</name>
</gene>
<name>X1S7B4_9ZZZZ</name>
<dbReference type="AlphaFoldDB" id="X1S7B4"/>
<organism evidence="1">
    <name type="scientific">marine sediment metagenome</name>
    <dbReference type="NCBI Taxonomy" id="412755"/>
    <lineage>
        <taxon>unclassified sequences</taxon>
        <taxon>metagenomes</taxon>
        <taxon>ecological metagenomes</taxon>
    </lineage>
</organism>
<reference evidence="1" key="1">
    <citation type="journal article" date="2014" name="Front. Microbiol.">
        <title>High frequency of phylogenetically diverse reductive dehalogenase-homologous genes in deep subseafloor sedimentary metagenomes.</title>
        <authorList>
            <person name="Kawai M."/>
            <person name="Futagami T."/>
            <person name="Toyoda A."/>
            <person name="Takaki Y."/>
            <person name="Nishi S."/>
            <person name="Hori S."/>
            <person name="Arai W."/>
            <person name="Tsubouchi T."/>
            <person name="Morono Y."/>
            <person name="Uchiyama I."/>
            <person name="Ito T."/>
            <person name="Fujiyama A."/>
            <person name="Inagaki F."/>
            <person name="Takami H."/>
        </authorList>
    </citation>
    <scope>NUCLEOTIDE SEQUENCE</scope>
    <source>
        <strain evidence="1">Expedition CK06-06</strain>
    </source>
</reference>
<dbReference type="EMBL" id="BARW01000964">
    <property type="protein sequence ID" value="GAI71345.1"/>
    <property type="molecule type" value="Genomic_DNA"/>
</dbReference>
<protein>
    <submittedName>
        <fullName evidence="1">Uncharacterized protein</fullName>
    </submittedName>
</protein>
<comment type="caution">
    <text evidence="1">The sequence shown here is derived from an EMBL/GenBank/DDBJ whole genome shotgun (WGS) entry which is preliminary data.</text>
</comment>
<evidence type="ECO:0000313" key="1">
    <source>
        <dbReference type="EMBL" id="GAI71345.1"/>
    </source>
</evidence>
<proteinExistence type="predicted"/>